<sequence>MNDTPLTSYRAPQWEMLDHLKTQAPDIRIMLMQVEFECVKFIVSMSVRA</sequence>
<dbReference type="AlphaFoldDB" id="B0DHI6"/>
<proteinExistence type="predicted"/>
<dbReference type="Proteomes" id="UP000001194">
    <property type="component" value="Unassembled WGS sequence"/>
</dbReference>
<accession>B0DHI6</accession>
<dbReference type="KEGG" id="lbc:LACBIDRAFT_302312"/>
<organism evidence="2">
    <name type="scientific">Laccaria bicolor (strain S238N-H82 / ATCC MYA-4686)</name>
    <name type="common">Bicoloured deceiver</name>
    <name type="synonym">Laccaria laccata var. bicolor</name>
    <dbReference type="NCBI Taxonomy" id="486041"/>
    <lineage>
        <taxon>Eukaryota</taxon>
        <taxon>Fungi</taxon>
        <taxon>Dikarya</taxon>
        <taxon>Basidiomycota</taxon>
        <taxon>Agaricomycotina</taxon>
        <taxon>Agaricomycetes</taxon>
        <taxon>Agaricomycetidae</taxon>
        <taxon>Agaricales</taxon>
        <taxon>Agaricineae</taxon>
        <taxon>Hydnangiaceae</taxon>
        <taxon>Laccaria</taxon>
    </lineage>
</organism>
<evidence type="ECO:0000313" key="1">
    <source>
        <dbReference type="EMBL" id="EDR06111.1"/>
    </source>
</evidence>
<dbReference type="RefSeq" id="XP_001883399.1">
    <property type="nucleotide sequence ID" value="XM_001883364.1"/>
</dbReference>
<gene>
    <name evidence="1" type="ORF">LACBIDRAFT_302312</name>
</gene>
<keyword evidence="2" id="KW-1185">Reference proteome</keyword>
<name>B0DHI6_LACBS</name>
<protein>
    <submittedName>
        <fullName evidence="1">Predicted protein</fullName>
    </submittedName>
</protein>
<dbReference type="GeneID" id="6079006"/>
<evidence type="ECO:0000313" key="2">
    <source>
        <dbReference type="Proteomes" id="UP000001194"/>
    </source>
</evidence>
<reference evidence="1 2" key="1">
    <citation type="journal article" date="2008" name="Nature">
        <title>The genome of Laccaria bicolor provides insights into mycorrhizal symbiosis.</title>
        <authorList>
            <person name="Martin F."/>
            <person name="Aerts A."/>
            <person name="Ahren D."/>
            <person name="Brun A."/>
            <person name="Danchin E.G.J."/>
            <person name="Duchaussoy F."/>
            <person name="Gibon J."/>
            <person name="Kohler A."/>
            <person name="Lindquist E."/>
            <person name="Pereda V."/>
            <person name="Salamov A."/>
            <person name="Shapiro H.J."/>
            <person name="Wuyts J."/>
            <person name="Blaudez D."/>
            <person name="Buee M."/>
            <person name="Brokstein P."/>
            <person name="Canbaeck B."/>
            <person name="Cohen D."/>
            <person name="Courty P.E."/>
            <person name="Coutinho P.M."/>
            <person name="Delaruelle C."/>
            <person name="Detter J.C."/>
            <person name="Deveau A."/>
            <person name="DiFazio S."/>
            <person name="Duplessis S."/>
            <person name="Fraissinet-Tachet L."/>
            <person name="Lucic E."/>
            <person name="Frey-Klett P."/>
            <person name="Fourrey C."/>
            <person name="Feussner I."/>
            <person name="Gay G."/>
            <person name="Grimwood J."/>
            <person name="Hoegger P.J."/>
            <person name="Jain P."/>
            <person name="Kilaru S."/>
            <person name="Labbe J."/>
            <person name="Lin Y.C."/>
            <person name="Legue V."/>
            <person name="Le Tacon F."/>
            <person name="Marmeisse R."/>
            <person name="Melayah D."/>
            <person name="Montanini B."/>
            <person name="Muratet M."/>
            <person name="Nehls U."/>
            <person name="Niculita-Hirzel H."/>
            <person name="Oudot-Le Secq M.P."/>
            <person name="Peter M."/>
            <person name="Quesneville H."/>
            <person name="Rajashekar B."/>
            <person name="Reich M."/>
            <person name="Rouhier N."/>
            <person name="Schmutz J."/>
            <person name="Yin T."/>
            <person name="Chalot M."/>
            <person name="Henrissat B."/>
            <person name="Kuees U."/>
            <person name="Lucas S."/>
            <person name="Van de Peer Y."/>
            <person name="Podila G.K."/>
            <person name="Polle A."/>
            <person name="Pukkila P.J."/>
            <person name="Richardson P.M."/>
            <person name="Rouze P."/>
            <person name="Sanders I.R."/>
            <person name="Stajich J.E."/>
            <person name="Tunlid A."/>
            <person name="Tuskan G."/>
            <person name="Grigoriev I.V."/>
        </authorList>
    </citation>
    <scope>NUCLEOTIDE SEQUENCE [LARGE SCALE GENOMIC DNA]</scope>
    <source>
        <strain evidence="2">S238N-H82 / ATCC MYA-4686</strain>
    </source>
</reference>
<dbReference type="InParanoid" id="B0DHI6"/>
<dbReference type="HOGENOM" id="CLU_3143326_0_0_1"/>
<dbReference type="EMBL" id="DS547110">
    <property type="protein sequence ID" value="EDR06111.1"/>
    <property type="molecule type" value="Genomic_DNA"/>
</dbReference>